<sequence length="382" mass="44925">MNKINFNRLQNARIYRGFTIAELSKELGISKQAFSKYETSDNVPLEKVFQIAKILNFPTEYFFQSEDKYNLEVKSTYFRSLLTTKKKCREEQIAKMKCLSIIHYIFNEYVEFPNLNIPDDLPFDITPEEAANELRKHWNLGNKPINNIIQIAEENGIIVTKFETNTDNIDAFSTLINLENKGLYLVALNKNTTSACRIHFDVAHELGHMLLDEYNEDIEALDREEFKNREKIANRFAASFLLPKDEFIKDVSLYPSNLDYYEELKKKWKVSIAAMIYRARELNIISQYQYQSLFKKMNYRGMIKKEPLDDMLKTSEPSLLNEAIDILLDNQVFTKRELLDEFKEHGFFIGRENMESLLNLPDNKLLPEDENNRKKIVSLKNK</sequence>
<dbReference type="PANTHER" id="PTHR43236:SF1">
    <property type="entry name" value="BLL7220 PROTEIN"/>
    <property type="match status" value="1"/>
</dbReference>
<dbReference type="Pfam" id="PF01381">
    <property type="entry name" value="HTH_3"/>
    <property type="match status" value="1"/>
</dbReference>
<dbReference type="SMART" id="SM00530">
    <property type="entry name" value="HTH_XRE"/>
    <property type="match status" value="1"/>
</dbReference>
<gene>
    <name evidence="3" type="ORF">EZH24_09415</name>
</gene>
<dbReference type="PROSITE" id="PS50943">
    <property type="entry name" value="HTH_CROC1"/>
    <property type="match status" value="1"/>
</dbReference>
<dbReference type="RefSeq" id="WP_137998901.1">
    <property type="nucleotide sequence ID" value="NZ_SJDU01000284.1"/>
</dbReference>
<comment type="caution">
    <text evidence="3">The sequence shown here is derived from an EMBL/GenBank/DDBJ whole genome shotgun (WGS) entry which is preliminary data.</text>
</comment>
<dbReference type="EMBL" id="SJDU01000284">
    <property type="protein sequence ID" value="TKZ32051.1"/>
    <property type="molecule type" value="Genomic_DNA"/>
</dbReference>
<accession>A0ABY2TPF3</accession>
<comment type="similarity">
    <text evidence="1">Belongs to the short-chain fatty acyl-CoA assimilation regulator (ScfR) family.</text>
</comment>
<dbReference type="InterPro" id="IPR010982">
    <property type="entry name" value="Lambda_DNA-bd_dom_sf"/>
</dbReference>
<dbReference type="CDD" id="cd00093">
    <property type="entry name" value="HTH_XRE"/>
    <property type="match status" value="1"/>
</dbReference>
<protein>
    <submittedName>
        <fullName evidence="3">ImmA/IrrE family metallo-endopeptidase</fullName>
    </submittedName>
</protein>
<dbReference type="InterPro" id="IPR001387">
    <property type="entry name" value="Cro/C1-type_HTH"/>
</dbReference>
<dbReference type="Pfam" id="PF06114">
    <property type="entry name" value="Peptidase_M78"/>
    <property type="match status" value="1"/>
</dbReference>
<keyword evidence="4" id="KW-1185">Reference proteome</keyword>
<dbReference type="InterPro" id="IPR052345">
    <property type="entry name" value="Rad_response_metalloprotease"/>
</dbReference>
<evidence type="ECO:0000313" key="4">
    <source>
        <dbReference type="Proteomes" id="UP000310168"/>
    </source>
</evidence>
<dbReference type="Proteomes" id="UP000310168">
    <property type="component" value="Unassembled WGS sequence"/>
</dbReference>
<dbReference type="SUPFAM" id="SSF47413">
    <property type="entry name" value="lambda repressor-like DNA-binding domains"/>
    <property type="match status" value="1"/>
</dbReference>
<dbReference type="Gene3D" id="1.10.260.40">
    <property type="entry name" value="lambda repressor-like DNA-binding domains"/>
    <property type="match status" value="1"/>
</dbReference>
<proteinExistence type="inferred from homology"/>
<evidence type="ECO:0000256" key="1">
    <source>
        <dbReference type="ARBA" id="ARBA00007227"/>
    </source>
</evidence>
<name>A0ABY2TPF3_9SPIR</name>
<dbReference type="InterPro" id="IPR010359">
    <property type="entry name" value="IrrE_HExxH"/>
</dbReference>
<evidence type="ECO:0000259" key="2">
    <source>
        <dbReference type="PROSITE" id="PS50943"/>
    </source>
</evidence>
<dbReference type="PANTHER" id="PTHR43236">
    <property type="entry name" value="ANTITOXIN HIGA1"/>
    <property type="match status" value="1"/>
</dbReference>
<reference evidence="3 4" key="1">
    <citation type="journal article" date="2019" name="Anaerobe">
        <title>Brachyspira catarrhinii sp. nov., an anaerobic intestinal spirochaete isolated from vervet monkeys may have been misidentified as Brachyspira aalborgi in previous studies.</title>
        <authorList>
            <person name="Phillips N.D."/>
            <person name="La T."/>
            <person name="Hampson D.J."/>
        </authorList>
    </citation>
    <scope>NUCLEOTIDE SEQUENCE [LARGE SCALE GENOMIC DNA]</scope>
    <source>
        <strain evidence="3 4">Z12</strain>
    </source>
</reference>
<feature type="domain" description="HTH cro/C1-type" evidence="2">
    <location>
        <begin position="9"/>
        <end position="62"/>
    </location>
</feature>
<dbReference type="Gene3D" id="1.10.10.2910">
    <property type="match status" value="1"/>
</dbReference>
<organism evidence="3 4">
    <name type="scientific">Brachyspira catarrhinii</name>
    <dbReference type="NCBI Taxonomy" id="2528966"/>
    <lineage>
        <taxon>Bacteria</taxon>
        <taxon>Pseudomonadati</taxon>
        <taxon>Spirochaetota</taxon>
        <taxon>Spirochaetia</taxon>
        <taxon>Brachyspirales</taxon>
        <taxon>Brachyspiraceae</taxon>
        <taxon>Brachyspira</taxon>
    </lineage>
</organism>
<evidence type="ECO:0000313" key="3">
    <source>
        <dbReference type="EMBL" id="TKZ32051.1"/>
    </source>
</evidence>